<comment type="caution">
    <text evidence="1">The sequence shown here is derived from an EMBL/GenBank/DDBJ whole genome shotgun (WGS) entry which is preliminary data.</text>
</comment>
<evidence type="ECO:0000313" key="2">
    <source>
        <dbReference type="Proteomes" id="UP001064048"/>
    </source>
</evidence>
<gene>
    <name evidence="1" type="ORF">MSG28_015506</name>
</gene>
<name>A0ACC0KBP2_CHOFU</name>
<dbReference type="EMBL" id="CM046128">
    <property type="protein sequence ID" value="KAI8433471.1"/>
    <property type="molecule type" value="Genomic_DNA"/>
</dbReference>
<reference evidence="1 2" key="1">
    <citation type="journal article" date="2022" name="Genome Biol. Evol.">
        <title>The Spruce Budworm Genome: Reconstructing the Evolutionary History of Antifreeze Proteins.</title>
        <authorList>
            <person name="Beliveau C."/>
            <person name="Gagne P."/>
            <person name="Picq S."/>
            <person name="Vernygora O."/>
            <person name="Keeling C.I."/>
            <person name="Pinkney K."/>
            <person name="Doucet D."/>
            <person name="Wen F."/>
            <person name="Johnston J.S."/>
            <person name="Maaroufi H."/>
            <person name="Boyle B."/>
            <person name="Laroche J."/>
            <person name="Dewar K."/>
            <person name="Juretic N."/>
            <person name="Blackburn G."/>
            <person name="Nisole A."/>
            <person name="Brunet B."/>
            <person name="Brandao M."/>
            <person name="Lumley L."/>
            <person name="Duan J."/>
            <person name="Quan G."/>
            <person name="Lucarotti C.J."/>
            <person name="Roe A.D."/>
            <person name="Sperling F.A.H."/>
            <person name="Levesque R.C."/>
            <person name="Cusson M."/>
        </authorList>
    </citation>
    <scope>NUCLEOTIDE SEQUENCE [LARGE SCALE GENOMIC DNA]</scope>
    <source>
        <strain evidence="1">Glfc:IPQL:Cfum</strain>
    </source>
</reference>
<dbReference type="Proteomes" id="UP001064048">
    <property type="component" value="Chromosome 28"/>
</dbReference>
<keyword evidence="2" id="KW-1185">Reference proteome</keyword>
<protein>
    <submittedName>
        <fullName evidence="1">Uncharacterized protein</fullName>
    </submittedName>
</protein>
<evidence type="ECO:0000313" key="1">
    <source>
        <dbReference type="EMBL" id="KAI8433471.1"/>
    </source>
</evidence>
<accession>A0ACC0KBP2</accession>
<proteinExistence type="predicted"/>
<sequence length="238" mass="26525">MCLLSLLLLNPRFTQLLSNTNFTKEMDDIFEKLRSQGQDTVAGVVQWMREANIIGPEESSENQTRDSFETEDGSDKVGLEAFKATLEKISRDCGFDMEVVAQEFIDKASSMESAFEKLKKEGKNDVDNLVKWMKDSIWPTEEAASPPPTTIDDILSDSFTNIIGAAKEAEDKARKLFEGAQNQKNIDLETFKNAIARVAEEQKKNADELMKTLAEKGPKLMDAVQAGASAFKEALTKK</sequence>
<organism evidence="1 2">
    <name type="scientific">Choristoneura fumiferana</name>
    <name type="common">Spruce budworm moth</name>
    <name type="synonym">Archips fumiferana</name>
    <dbReference type="NCBI Taxonomy" id="7141"/>
    <lineage>
        <taxon>Eukaryota</taxon>
        <taxon>Metazoa</taxon>
        <taxon>Ecdysozoa</taxon>
        <taxon>Arthropoda</taxon>
        <taxon>Hexapoda</taxon>
        <taxon>Insecta</taxon>
        <taxon>Pterygota</taxon>
        <taxon>Neoptera</taxon>
        <taxon>Endopterygota</taxon>
        <taxon>Lepidoptera</taxon>
        <taxon>Glossata</taxon>
        <taxon>Ditrysia</taxon>
        <taxon>Tortricoidea</taxon>
        <taxon>Tortricidae</taxon>
        <taxon>Tortricinae</taxon>
        <taxon>Choristoneura</taxon>
    </lineage>
</organism>